<dbReference type="OrthoDB" id="661524at2"/>
<dbReference type="RefSeq" id="WP_119051705.1">
    <property type="nucleotide sequence ID" value="NZ_CP032157.1"/>
</dbReference>
<keyword evidence="2" id="KW-1185">Reference proteome</keyword>
<organism evidence="1 2">
    <name type="scientific">Paraflavitalea soli</name>
    <dbReference type="NCBI Taxonomy" id="2315862"/>
    <lineage>
        <taxon>Bacteria</taxon>
        <taxon>Pseudomonadati</taxon>
        <taxon>Bacteroidota</taxon>
        <taxon>Chitinophagia</taxon>
        <taxon>Chitinophagales</taxon>
        <taxon>Chitinophagaceae</taxon>
        <taxon>Paraflavitalea</taxon>
    </lineage>
</organism>
<proteinExistence type="predicted"/>
<reference evidence="1 2" key="1">
    <citation type="submission" date="2018-09" db="EMBL/GenBank/DDBJ databases">
        <title>Genome sequencing of strain 6GH32-13.</title>
        <authorList>
            <person name="Weon H.-Y."/>
            <person name="Heo J."/>
            <person name="Kwon S.-W."/>
        </authorList>
    </citation>
    <scope>NUCLEOTIDE SEQUENCE [LARGE SCALE GENOMIC DNA]</scope>
    <source>
        <strain evidence="1 2">5GH32-13</strain>
    </source>
</reference>
<dbReference type="AlphaFoldDB" id="A0A3B7MMT1"/>
<dbReference type="KEGG" id="pseg:D3H65_18345"/>
<evidence type="ECO:0000313" key="2">
    <source>
        <dbReference type="Proteomes" id="UP000263900"/>
    </source>
</evidence>
<dbReference type="EMBL" id="CP032157">
    <property type="protein sequence ID" value="AXY75824.1"/>
    <property type="molecule type" value="Genomic_DNA"/>
</dbReference>
<protein>
    <submittedName>
        <fullName evidence="1">Uncharacterized protein</fullName>
    </submittedName>
</protein>
<name>A0A3B7MMT1_9BACT</name>
<evidence type="ECO:0000313" key="1">
    <source>
        <dbReference type="EMBL" id="AXY75824.1"/>
    </source>
</evidence>
<dbReference type="Proteomes" id="UP000263900">
    <property type="component" value="Chromosome"/>
</dbReference>
<accession>A0A3B7MMT1</accession>
<sequence length="124" mass="13898">MIQNELITKRPTAAIGEEIGYELGTEFISNFRNANPNDQLSYVIGKNIIEQILAQPGCEGIHFYNAINEHGKKTLVYVGIDKDGKNIFEYTAVNNEGNITNEAGTVGDRTDDGGESWWKWIFGW</sequence>
<gene>
    <name evidence="1" type="ORF">D3H65_18345</name>
</gene>